<evidence type="ECO:0000259" key="7">
    <source>
        <dbReference type="PROSITE" id="PS01124"/>
    </source>
</evidence>
<evidence type="ECO:0000256" key="1">
    <source>
        <dbReference type="ARBA" id="ARBA00004123"/>
    </source>
</evidence>
<feature type="region of interest" description="Disordered" evidence="6">
    <location>
        <begin position="157"/>
        <end position="227"/>
    </location>
</feature>
<dbReference type="InterPro" id="IPR036600">
    <property type="entry name" value="PAH_sf"/>
</dbReference>
<gene>
    <name evidence="8" type="ORF">ANANG_G00181460</name>
</gene>
<feature type="region of interest" description="Disordered" evidence="6">
    <location>
        <begin position="254"/>
        <end position="333"/>
    </location>
</feature>
<dbReference type="GO" id="GO:0005634">
    <property type="term" value="C:nucleus"/>
    <property type="evidence" value="ECO:0007669"/>
    <property type="project" value="UniProtKB-SubCell"/>
</dbReference>
<evidence type="ECO:0000256" key="2">
    <source>
        <dbReference type="ARBA" id="ARBA00023015"/>
    </source>
</evidence>
<evidence type="ECO:0000313" key="9">
    <source>
        <dbReference type="Proteomes" id="UP001044222"/>
    </source>
</evidence>
<feature type="domain" description="HTH araC/xylS-type" evidence="7">
    <location>
        <begin position="77"/>
        <end position="107"/>
    </location>
</feature>
<dbReference type="AlphaFoldDB" id="A0A9D3RTE6"/>
<dbReference type="GO" id="GO:0043565">
    <property type="term" value="F:sequence-specific DNA binding"/>
    <property type="evidence" value="ECO:0007669"/>
    <property type="project" value="InterPro"/>
</dbReference>
<dbReference type="PROSITE" id="PS51477">
    <property type="entry name" value="PAH"/>
    <property type="match status" value="1"/>
</dbReference>
<evidence type="ECO:0000256" key="3">
    <source>
        <dbReference type="ARBA" id="ARBA00023163"/>
    </source>
</evidence>
<dbReference type="InterPro" id="IPR003822">
    <property type="entry name" value="PAH"/>
</dbReference>
<evidence type="ECO:0000313" key="8">
    <source>
        <dbReference type="EMBL" id="KAG5842789.1"/>
    </source>
</evidence>
<dbReference type="PROSITE" id="PS01124">
    <property type="entry name" value="HTH_ARAC_FAMILY_2"/>
    <property type="match status" value="1"/>
</dbReference>
<dbReference type="PANTHER" id="PTHR16088:SF3">
    <property type="entry name" value="GON-4-LIKE PROTEIN"/>
    <property type="match status" value="1"/>
</dbReference>
<dbReference type="Proteomes" id="UP001044222">
    <property type="component" value="Chromosome 9"/>
</dbReference>
<proteinExistence type="predicted"/>
<dbReference type="Pfam" id="PF02671">
    <property type="entry name" value="PAH"/>
    <property type="match status" value="1"/>
</dbReference>
<dbReference type="GO" id="GO:0003712">
    <property type="term" value="F:transcription coregulator activity"/>
    <property type="evidence" value="ECO:0007669"/>
    <property type="project" value="TreeGrafter"/>
</dbReference>
<protein>
    <recommendedName>
        <fullName evidence="7">HTH araC/xylS-type domain-containing protein</fullName>
    </recommendedName>
</protein>
<dbReference type="EMBL" id="JAFIRN010000009">
    <property type="protein sequence ID" value="KAG5842789.1"/>
    <property type="molecule type" value="Genomic_DNA"/>
</dbReference>
<dbReference type="GO" id="GO:0003700">
    <property type="term" value="F:DNA-binding transcription factor activity"/>
    <property type="evidence" value="ECO:0007669"/>
    <property type="project" value="InterPro"/>
</dbReference>
<keyword evidence="4 5" id="KW-0539">Nucleus</keyword>
<reference evidence="8" key="1">
    <citation type="submission" date="2021-01" db="EMBL/GenBank/DDBJ databases">
        <title>A chromosome-scale assembly of European eel, Anguilla anguilla.</title>
        <authorList>
            <person name="Henkel C."/>
            <person name="Jong-Raadsen S.A."/>
            <person name="Dufour S."/>
            <person name="Weltzien F.-A."/>
            <person name="Palstra A.P."/>
            <person name="Pelster B."/>
            <person name="Spaink H.P."/>
            <person name="Van Den Thillart G.E."/>
            <person name="Jansen H."/>
            <person name="Zahm M."/>
            <person name="Klopp C."/>
            <person name="Cedric C."/>
            <person name="Louis A."/>
            <person name="Berthelot C."/>
            <person name="Parey E."/>
            <person name="Roest Crollius H."/>
            <person name="Montfort J."/>
            <person name="Robinson-Rechavi M."/>
            <person name="Bucao C."/>
            <person name="Bouchez O."/>
            <person name="Gislard M."/>
            <person name="Lluch J."/>
            <person name="Milhes M."/>
            <person name="Lampietro C."/>
            <person name="Lopez Roques C."/>
            <person name="Donnadieu C."/>
            <person name="Braasch I."/>
            <person name="Desvignes T."/>
            <person name="Postlethwait J."/>
            <person name="Bobe J."/>
            <person name="Guiguen Y."/>
            <person name="Dirks R."/>
        </authorList>
    </citation>
    <scope>NUCLEOTIDE SEQUENCE</scope>
    <source>
        <strain evidence="8">Tag_6206</strain>
        <tissue evidence="8">Liver</tissue>
    </source>
</reference>
<evidence type="ECO:0000256" key="6">
    <source>
        <dbReference type="SAM" id="MobiDB-lite"/>
    </source>
</evidence>
<dbReference type="InterPro" id="IPR052435">
    <property type="entry name" value="YY1-Transcr_Regul"/>
</dbReference>
<evidence type="ECO:0000256" key="4">
    <source>
        <dbReference type="ARBA" id="ARBA00023242"/>
    </source>
</evidence>
<feature type="compositionally biased region" description="Basic residues" evidence="6">
    <location>
        <begin position="208"/>
        <end position="225"/>
    </location>
</feature>
<feature type="compositionally biased region" description="Basic residues" evidence="6">
    <location>
        <begin position="268"/>
        <end position="277"/>
    </location>
</feature>
<accession>A0A9D3RTE6</accession>
<dbReference type="Gene3D" id="1.20.1160.11">
    <property type="entry name" value="Paired amphipathic helix"/>
    <property type="match status" value="1"/>
</dbReference>
<evidence type="ECO:0000256" key="5">
    <source>
        <dbReference type="PROSITE-ProRule" id="PRU00810"/>
    </source>
</evidence>
<dbReference type="InterPro" id="IPR018060">
    <property type="entry name" value="HTH_AraC"/>
</dbReference>
<name>A0A9D3RTE6_ANGAN</name>
<sequence length="333" mass="37806">MAFARAYLRRVCAAVRGVPGKVEEFLRVLYEFEQGGEGRSSVELFEQLKLVLRDRPDLLWDFAAFLRPEQARECGLLAEQQAFERSRHFLRQLEMSFGESPAHYRQIVRALQEGPGLSPAGLVQLKAQMASMLKHHTHLQGEFWDFFDELHTPSSQSVHLEDAPFSEVGEGTTEGQESRTRARGQRKKDKLPVSQEGEEPHKAGPMMVRRRKKGNFGCRNTRKRALSPGLRRGVASRLLNPAPPLQQLTHRKDWRRGRKRGGREVKNVRKRRSLRKRTGSERAGRLEELEMHAVTPQPHTGPCPAPTPLSVPKTCPSHPRDRRSSSGPGKQTV</sequence>
<comment type="caution">
    <text evidence="8">The sequence shown here is derived from an EMBL/GenBank/DDBJ whole genome shotgun (WGS) entry which is preliminary data.</text>
</comment>
<keyword evidence="2" id="KW-0805">Transcription regulation</keyword>
<dbReference type="SUPFAM" id="SSF47762">
    <property type="entry name" value="PAH2 domain"/>
    <property type="match status" value="2"/>
</dbReference>
<comment type="subcellular location">
    <subcellularLocation>
        <location evidence="1 5">Nucleus</location>
    </subcellularLocation>
</comment>
<keyword evidence="9" id="KW-1185">Reference proteome</keyword>
<feature type="compositionally biased region" description="Pro residues" evidence="6">
    <location>
        <begin position="299"/>
        <end position="309"/>
    </location>
</feature>
<organism evidence="8 9">
    <name type="scientific">Anguilla anguilla</name>
    <name type="common">European freshwater eel</name>
    <name type="synonym">Muraena anguilla</name>
    <dbReference type="NCBI Taxonomy" id="7936"/>
    <lineage>
        <taxon>Eukaryota</taxon>
        <taxon>Metazoa</taxon>
        <taxon>Chordata</taxon>
        <taxon>Craniata</taxon>
        <taxon>Vertebrata</taxon>
        <taxon>Euteleostomi</taxon>
        <taxon>Actinopterygii</taxon>
        <taxon>Neopterygii</taxon>
        <taxon>Teleostei</taxon>
        <taxon>Anguilliformes</taxon>
        <taxon>Anguillidae</taxon>
        <taxon>Anguilla</taxon>
    </lineage>
</organism>
<dbReference type="PANTHER" id="PTHR16088">
    <property type="entry name" value="YY1 ASSOCIATED PROTEIN-RELATED"/>
    <property type="match status" value="1"/>
</dbReference>
<feature type="compositionally biased region" description="Basic and acidic residues" evidence="6">
    <location>
        <begin position="278"/>
        <end position="291"/>
    </location>
</feature>
<keyword evidence="3" id="KW-0804">Transcription</keyword>